<protein>
    <recommendedName>
        <fullName evidence="1">Heterokaryon incompatibility domain-containing protein</fullName>
    </recommendedName>
</protein>
<dbReference type="AlphaFoldDB" id="A0A428TMT4"/>
<dbReference type="PANTHER" id="PTHR24148:SF73">
    <property type="entry name" value="HET DOMAIN PROTEIN (AFU_ORTHOLOGUE AFUA_8G01020)"/>
    <property type="match status" value="1"/>
</dbReference>
<reference evidence="2 3" key="1">
    <citation type="submission" date="2017-06" db="EMBL/GenBank/DDBJ databases">
        <title>Comparative genomic analysis of Ambrosia Fusariam Clade fungi.</title>
        <authorList>
            <person name="Stajich J.E."/>
            <person name="Carrillo J."/>
            <person name="Kijimoto T."/>
            <person name="Eskalen A."/>
            <person name="O'Donnell K."/>
            <person name="Kasson M."/>
        </authorList>
    </citation>
    <scope>NUCLEOTIDE SEQUENCE [LARGE SCALE GENOMIC DNA]</scope>
    <source>
        <strain evidence="2 3">NRRL62579</strain>
    </source>
</reference>
<dbReference type="Pfam" id="PF06985">
    <property type="entry name" value="HET"/>
    <property type="match status" value="1"/>
</dbReference>
<organism evidence="2 3">
    <name type="scientific">Fusarium oligoseptatum</name>
    <dbReference type="NCBI Taxonomy" id="2604345"/>
    <lineage>
        <taxon>Eukaryota</taxon>
        <taxon>Fungi</taxon>
        <taxon>Dikarya</taxon>
        <taxon>Ascomycota</taxon>
        <taxon>Pezizomycotina</taxon>
        <taxon>Sordariomycetes</taxon>
        <taxon>Hypocreomycetidae</taxon>
        <taxon>Hypocreales</taxon>
        <taxon>Nectriaceae</taxon>
        <taxon>Fusarium</taxon>
        <taxon>Fusarium solani species complex</taxon>
    </lineage>
</organism>
<dbReference type="STRING" id="1325735.A0A428TMT4"/>
<dbReference type="Proteomes" id="UP000287144">
    <property type="component" value="Unassembled WGS sequence"/>
</dbReference>
<feature type="domain" description="Heterokaryon incompatibility" evidence="1">
    <location>
        <begin position="53"/>
        <end position="201"/>
    </location>
</feature>
<evidence type="ECO:0000313" key="3">
    <source>
        <dbReference type="Proteomes" id="UP000287144"/>
    </source>
</evidence>
<dbReference type="EMBL" id="NKCK01000068">
    <property type="protein sequence ID" value="RSM03367.1"/>
    <property type="molecule type" value="Genomic_DNA"/>
</dbReference>
<name>A0A428TMT4_9HYPO</name>
<evidence type="ECO:0000259" key="1">
    <source>
        <dbReference type="Pfam" id="PF06985"/>
    </source>
</evidence>
<accession>A0A428TMT4</accession>
<evidence type="ECO:0000313" key="2">
    <source>
        <dbReference type="EMBL" id="RSM03367.1"/>
    </source>
</evidence>
<sequence length="639" mass="72762">MPPGSRVFSYKPFGHDEASTHIRVIQIKQGCGEEIRCVMKHIKRPSGRPESTYSCLSYTWQPKDPGRNIYIEGEQINEGVIEVGKNLGDFLAAARDGNVTDWLWIDALCINQGDSTEKGQQVRQMGQTYEHAKKVFVWLSVLIDEPTIRALESMLEVIEEAPDVTSIVYLDKIYHLQEDWICRLSVILSAEYWKRLWIAQEFLLADDPILFFGNFQTGAHKLALFLGAIPKKDSFQVDCCEHFTLDGITVPEDRLKGLRQLPGWKYFWWRLVRYEFMPNRSRPSERPMNQSASLASLIPKFAKSGCQDRRDRVYALLSLADDGDPGLVNYNISEDVVFRNTMALMKGHKRPLDELLLIGEALIETLELWPATSPSSSTLEIKFDGPEDITLPIWGCATLERFDANLEARETVETTCMYVGIHDGPNVHVFEYAVEKPAERPTVKYSRAHEYLRGHPPASFVPASDLDVMYFWLDNMPSETLHYFTKSKANTHPLWSWTAQDFEISGLRTDESTEHGDRDILSAMRIVNSLRSTAGIPWEGYHISRIAQPFLATFSWDLPLESQEYQYDASVPPLAQHPRSTTFRLDVNKYLKIHGRGECSHGEKVEEDVSREVGAERESEGHSSKFTVADTIGEHCNGC</sequence>
<dbReference type="InterPro" id="IPR010730">
    <property type="entry name" value="HET"/>
</dbReference>
<gene>
    <name evidence="2" type="ORF">CEP52_007418</name>
</gene>
<comment type="caution">
    <text evidence="2">The sequence shown here is derived from an EMBL/GenBank/DDBJ whole genome shotgun (WGS) entry which is preliminary data.</text>
</comment>
<dbReference type="PANTHER" id="PTHR24148">
    <property type="entry name" value="ANKYRIN REPEAT DOMAIN-CONTAINING PROTEIN 39 HOMOLOG-RELATED"/>
    <property type="match status" value="1"/>
</dbReference>
<dbReference type="InterPro" id="IPR052895">
    <property type="entry name" value="HetReg/Transcr_Mod"/>
</dbReference>
<keyword evidence="3" id="KW-1185">Reference proteome</keyword>
<proteinExistence type="predicted"/>